<organism evidence="4 5">
    <name type="scientific">Candidatus Magnetominusculus xianensis</name>
    <dbReference type="NCBI Taxonomy" id="1748249"/>
    <lineage>
        <taxon>Bacteria</taxon>
        <taxon>Pseudomonadati</taxon>
        <taxon>Nitrospirota</taxon>
        <taxon>Nitrospiria</taxon>
        <taxon>Nitrospirales</taxon>
        <taxon>Nitrospiraceae</taxon>
        <taxon>Candidatus Magnetominusculus</taxon>
    </lineage>
</organism>
<comment type="similarity">
    <text evidence="2 3">Belongs to the DegT/DnrJ/EryC1 family.</text>
</comment>
<dbReference type="EC" id="2.6.1.90" evidence="4"/>
<accession>A0ABR5SLC2</accession>
<dbReference type="CDD" id="cd00616">
    <property type="entry name" value="AHBA_syn"/>
    <property type="match status" value="1"/>
</dbReference>
<dbReference type="EMBL" id="LNQR01000031">
    <property type="protein sequence ID" value="KWT91566.1"/>
    <property type="molecule type" value="Genomic_DNA"/>
</dbReference>
<gene>
    <name evidence="4" type="ORF">ASN18_0847</name>
</gene>
<dbReference type="InterPro" id="IPR000653">
    <property type="entry name" value="DegT/StrS_aminotransferase"/>
</dbReference>
<dbReference type="Proteomes" id="UP000060487">
    <property type="component" value="Unassembled WGS sequence"/>
</dbReference>
<reference evidence="4 5" key="1">
    <citation type="submission" date="2015-11" db="EMBL/GenBank/DDBJ databases">
        <authorList>
            <person name="Lin W."/>
        </authorList>
    </citation>
    <scope>NUCLEOTIDE SEQUENCE [LARGE SCALE GENOMIC DNA]</scope>
    <source>
        <strain evidence="4 5">HCH-1</strain>
    </source>
</reference>
<dbReference type="PANTHER" id="PTHR30244:SF36">
    <property type="entry name" value="3-OXO-GLUCOSE-6-PHOSPHATE:GLUTAMATE AMINOTRANSFERASE"/>
    <property type="match status" value="1"/>
</dbReference>
<dbReference type="PANTHER" id="PTHR30244">
    <property type="entry name" value="TRANSAMINASE"/>
    <property type="match status" value="1"/>
</dbReference>
<dbReference type="InterPro" id="IPR015424">
    <property type="entry name" value="PyrdxlP-dep_Trfase"/>
</dbReference>
<dbReference type="SUPFAM" id="SSF53383">
    <property type="entry name" value="PLP-dependent transferases"/>
    <property type="match status" value="1"/>
</dbReference>
<protein>
    <submittedName>
        <fullName evidence="4">Pleiotropic regulatory protein</fullName>
        <ecNumber evidence="4">2.6.1.90</ecNumber>
    </submittedName>
</protein>
<evidence type="ECO:0000256" key="3">
    <source>
        <dbReference type="RuleBase" id="RU004508"/>
    </source>
</evidence>
<dbReference type="PIRSF" id="PIRSF000390">
    <property type="entry name" value="PLP_StrS"/>
    <property type="match status" value="1"/>
</dbReference>
<dbReference type="Gene3D" id="3.90.1150.10">
    <property type="entry name" value="Aspartate Aminotransferase, domain 1"/>
    <property type="match status" value="1"/>
</dbReference>
<keyword evidence="4" id="KW-0808">Transferase</keyword>
<keyword evidence="5" id="KW-1185">Reference proteome</keyword>
<evidence type="ECO:0000256" key="1">
    <source>
        <dbReference type="ARBA" id="ARBA00022898"/>
    </source>
</evidence>
<keyword evidence="4" id="KW-0032">Aminotransferase</keyword>
<dbReference type="GO" id="GO:0008483">
    <property type="term" value="F:transaminase activity"/>
    <property type="evidence" value="ECO:0007669"/>
    <property type="project" value="UniProtKB-KW"/>
</dbReference>
<comment type="caution">
    <text evidence="4">The sequence shown here is derived from an EMBL/GenBank/DDBJ whole genome shotgun (WGS) entry which is preliminary data.</text>
</comment>
<dbReference type="Gene3D" id="3.40.640.10">
    <property type="entry name" value="Type I PLP-dependent aspartate aminotransferase-like (Major domain)"/>
    <property type="match status" value="1"/>
</dbReference>
<dbReference type="InterPro" id="IPR015422">
    <property type="entry name" value="PyrdxlP-dep_Trfase_small"/>
</dbReference>
<evidence type="ECO:0000313" key="5">
    <source>
        <dbReference type="Proteomes" id="UP000060487"/>
    </source>
</evidence>
<name>A0ABR5SLC2_9BACT</name>
<sequence>MRHIPMLSLRLEYEYMKDEIDSAIRRCLEHQHWIFGPEVGQLEDTISSYLGVKHCIGVSSGTEALVLSLRALSIKTKGKEYFDRSDGIITTPLTFTATADAILRAGATPVFIDIDPDTYNIDPVKIREYLNSHDGGSASGNVVGIIPVHLYGRPCDMDEIMGIAQTYNLFVVEDAAQAFGGMWDNKKLGSLGTCGAFSFFPSKNLGGFGDGGMVSTNDDEIADIIRMLLKHGGTDKYNAKHIGYNARIDTLQAAVVLAKFKYIDTLNEKRRAIAQLYNAALYDLSCLTLSAAKLSAENGDYHVYNQYTIMVKDGKRDQLQAYLKKNNISSMVYYPRPLHRMEVFKNFAAEAFSIPIHAEDACDSVLSLPIEPLQRQEDTLYIAEQARKFDTYISTINP</sequence>
<proteinExistence type="inferred from homology"/>
<evidence type="ECO:0000256" key="2">
    <source>
        <dbReference type="ARBA" id="ARBA00037999"/>
    </source>
</evidence>
<evidence type="ECO:0000313" key="4">
    <source>
        <dbReference type="EMBL" id="KWT91566.1"/>
    </source>
</evidence>
<dbReference type="Pfam" id="PF01041">
    <property type="entry name" value="DegT_DnrJ_EryC1"/>
    <property type="match status" value="1"/>
</dbReference>
<keyword evidence="1 3" id="KW-0663">Pyridoxal phosphate</keyword>
<dbReference type="InterPro" id="IPR015421">
    <property type="entry name" value="PyrdxlP-dep_Trfase_major"/>
</dbReference>